<accession>A0A0M2HC95</accession>
<organism evidence="1 2">
    <name type="scientific">Microbacterium terrae</name>
    <dbReference type="NCBI Taxonomy" id="69369"/>
    <lineage>
        <taxon>Bacteria</taxon>
        <taxon>Bacillati</taxon>
        <taxon>Actinomycetota</taxon>
        <taxon>Actinomycetes</taxon>
        <taxon>Micrococcales</taxon>
        <taxon>Microbacteriaceae</taxon>
        <taxon>Microbacterium</taxon>
    </lineage>
</organism>
<name>A0A0M2HC95_9MICO</name>
<comment type="caution">
    <text evidence="1">The sequence shown here is derived from an EMBL/GenBank/DDBJ whole genome shotgun (WGS) entry which is preliminary data.</text>
</comment>
<evidence type="ECO:0000313" key="1">
    <source>
        <dbReference type="EMBL" id="KJL41728.1"/>
    </source>
</evidence>
<reference evidence="1 2" key="1">
    <citation type="submission" date="2015-02" db="EMBL/GenBank/DDBJ databases">
        <title>Draft genome sequences of ten Microbacterium spp. with emphasis on heavy metal contaminated environments.</title>
        <authorList>
            <person name="Corretto E."/>
        </authorList>
    </citation>
    <scope>NUCLEOTIDE SEQUENCE [LARGE SCALE GENOMIC DNA]</scope>
    <source>
        <strain evidence="1 2">DSM 12510</strain>
    </source>
</reference>
<dbReference type="AlphaFoldDB" id="A0A0M2HC95"/>
<evidence type="ECO:0000313" key="2">
    <source>
        <dbReference type="Proteomes" id="UP000033956"/>
    </source>
</evidence>
<gene>
    <name evidence="1" type="ORF">RS81_01313</name>
</gene>
<dbReference type="PATRIC" id="fig|92835.4.peg.1331"/>
<sequence>MTGVPVVSAVVPGVFPVGGRRLVVYVVWDRRGDVDDYVPVALAGLREHAARVLVVVNGSLTDAGRAKLEPVSDEILVRENVGFDIWAHKEALDHVGAGLTEFDEVVLTNDTWFGPVRPYGPVFERMQGRAVHFWGMTDHAEEVPNPFTNEGRLPYHLQSFWIAVRREMFLSEAWGQYWRDLPEMPSYFDAVLKHEAVFTEYFTDRGHTVDVAYPSAAYPTDHPALFNSDMLLADGCPLLKRRPFFHYPPFLDRHAVIGRRILQAVAAYGFPVDVIWQNLARNVQPKVLNTDAGMLEVLPETDVSYDPERPLRIVAIAHFRAGDEATGILERLRAIPVPFDLVVTTSDAGGVDALRAMVDSFDSAHLGAREVRVIAHKRGRDMSAFFVGCRDILTGGSYDLVIKVHGRVPSGRKENVRRYFRRYQVENLLSSPGYVANVLGLFQKEPGLGLVFPPMVHIGYATAGRGWYGYLGEGVDLCKELGIRVPLDGLSPLAPLGGMWISRVDALGVIAEREWTYDEYGKQPRSTRAELGRVQERIVTLAAGERGFHTRTVLNAEHAASSHLALEYKVDEMSVTLPGYPVEQIQFLHRVGWVGGGGIVALTRMYMRMNHPRTARALLPFLNPPLMLARRTIYFVRRMKARLRGGAS</sequence>
<dbReference type="Proteomes" id="UP000033956">
    <property type="component" value="Unassembled WGS sequence"/>
</dbReference>
<dbReference type="STRING" id="92835.RS81_01313"/>
<dbReference type="EMBL" id="JYIZ01000043">
    <property type="protein sequence ID" value="KJL41728.1"/>
    <property type="molecule type" value="Genomic_DNA"/>
</dbReference>
<dbReference type="Pfam" id="PF05045">
    <property type="entry name" value="RgpF"/>
    <property type="match status" value="1"/>
</dbReference>
<proteinExistence type="predicted"/>
<dbReference type="InterPro" id="IPR007739">
    <property type="entry name" value="RgpF"/>
</dbReference>
<keyword evidence="2" id="KW-1185">Reference proteome</keyword>
<protein>
    <submittedName>
        <fullName evidence="1">Rhamnan synthesis protein F</fullName>
    </submittedName>
</protein>